<feature type="region of interest" description="Disordered" evidence="7">
    <location>
        <begin position="1"/>
        <end position="55"/>
    </location>
</feature>
<keyword evidence="1" id="KW-0217">Developmental protein</keyword>
<proteinExistence type="predicted"/>
<dbReference type="PANTHER" id="PTHR12802:SF61">
    <property type="entry name" value="SWI_SNF COMPLEX SUBUNIT SWI3C"/>
    <property type="match status" value="1"/>
</dbReference>
<feature type="compositionally biased region" description="Basic residues" evidence="7">
    <location>
        <begin position="14"/>
        <end position="27"/>
    </location>
</feature>
<dbReference type="Pfam" id="PF00249">
    <property type="entry name" value="Myb_DNA-binding"/>
    <property type="match status" value="1"/>
</dbReference>
<evidence type="ECO:0000256" key="5">
    <source>
        <dbReference type="ARBA" id="ARBA00023242"/>
    </source>
</evidence>
<accession>A0A371FDH7</accession>
<feature type="compositionally biased region" description="Basic and acidic residues" evidence="7">
    <location>
        <begin position="538"/>
        <end position="557"/>
    </location>
</feature>
<dbReference type="Proteomes" id="UP000257109">
    <property type="component" value="Unassembled WGS sequence"/>
</dbReference>
<keyword evidence="2" id="KW-0805">Transcription regulation</keyword>
<feature type="compositionally biased region" description="Polar residues" evidence="7">
    <location>
        <begin position="743"/>
        <end position="781"/>
    </location>
</feature>
<dbReference type="GO" id="GO:0003677">
    <property type="term" value="F:DNA binding"/>
    <property type="evidence" value="ECO:0007669"/>
    <property type="project" value="UniProtKB-KW"/>
</dbReference>
<feature type="domain" description="SWIRM" evidence="9">
    <location>
        <begin position="161"/>
        <end position="259"/>
    </location>
</feature>
<dbReference type="OrthoDB" id="118550at2759"/>
<dbReference type="InterPro" id="IPR036388">
    <property type="entry name" value="WH-like_DNA-bd_sf"/>
</dbReference>
<dbReference type="AlphaFoldDB" id="A0A371FDH7"/>
<evidence type="ECO:0000256" key="2">
    <source>
        <dbReference type="ARBA" id="ARBA00023015"/>
    </source>
</evidence>
<dbReference type="InterPro" id="IPR032451">
    <property type="entry name" value="SMARCC_C"/>
</dbReference>
<dbReference type="STRING" id="157652.A0A371FDH7"/>
<gene>
    <name evidence="11" type="primary">SWI3C</name>
    <name evidence="11" type="ORF">CR513_43677</name>
</gene>
<evidence type="ECO:0000259" key="10">
    <source>
        <dbReference type="PROSITE" id="PS51293"/>
    </source>
</evidence>
<dbReference type="Gene3D" id="1.10.10.60">
    <property type="entry name" value="Homeodomain-like"/>
    <property type="match status" value="1"/>
</dbReference>
<dbReference type="InterPro" id="IPR017884">
    <property type="entry name" value="SANT_dom"/>
</dbReference>
<dbReference type="InterPro" id="IPR009057">
    <property type="entry name" value="Homeodomain-like_sf"/>
</dbReference>
<evidence type="ECO:0000256" key="3">
    <source>
        <dbReference type="ARBA" id="ARBA00023125"/>
    </source>
</evidence>
<keyword evidence="6" id="KW-0175">Coiled coil</keyword>
<evidence type="ECO:0000313" key="11">
    <source>
        <dbReference type="EMBL" id="RDX76336.1"/>
    </source>
</evidence>
<dbReference type="FunFam" id="1.10.10.60:FF:000014">
    <property type="entry name" value="SWI/SNF complex subunit SMARCC2 isoform C"/>
    <property type="match status" value="1"/>
</dbReference>
<evidence type="ECO:0000256" key="7">
    <source>
        <dbReference type="SAM" id="MobiDB-lite"/>
    </source>
</evidence>
<evidence type="ECO:0000256" key="1">
    <source>
        <dbReference type="ARBA" id="ARBA00022473"/>
    </source>
</evidence>
<dbReference type="InterPro" id="IPR007526">
    <property type="entry name" value="SWIRM"/>
</dbReference>
<dbReference type="Pfam" id="PF16495">
    <property type="entry name" value="SWIRM-assoc_1"/>
    <property type="match status" value="1"/>
</dbReference>
<feature type="domain" description="Myb-like" evidence="8">
    <location>
        <begin position="392"/>
        <end position="435"/>
    </location>
</feature>
<dbReference type="GO" id="GO:0005634">
    <property type="term" value="C:nucleus"/>
    <property type="evidence" value="ECO:0007669"/>
    <property type="project" value="UniProtKB-ARBA"/>
</dbReference>
<organism evidence="11 12">
    <name type="scientific">Mucuna pruriens</name>
    <name type="common">Velvet bean</name>
    <name type="synonym">Dolichos pruriens</name>
    <dbReference type="NCBI Taxonomy" id="157652"/>
    <lineage>
        <taxon>Eukaryota</taxon>
        <taxon>Viridiplantae</taxon>
        <taxon>Streptophyta</taxon>
        <taxon>Embryophyta</taxon>
        <taxon>Tracheophyta</taxon>
        <taxon>Spermatophyta</taxon>
        <taxon>Magnoliopsida</taxon>
        <taxon>eudicotyledons</taxon>
        <taxon>Gunneridae</taxon>
        <taxon>Pentapetalae</taxon>
        <taxon>rosids</taxon>
        <taxon>fabids</taxon>
        <taxon>Fabales</taxon>
        <taxon>Fabaceae</taxon>
        <taxon>Papilionoideae</taxon>
        <taxon>50 kb inversion clade</taxon>
        <taxon>NPAAA clade</taxon>
        <taxon>indigoferoid/millettioid clade</taxon>
        <taxon>Phaseoleae</taxon>
        <taxon>Mucuna</taxon>
    </lineage>
</organism>
<dbReference type="Gene3D" id="1.10.10.10">
    <property type="entry name" value="Winged helix-like DNA-binding domain superfamily/Winged helix DNA-binding domain"/>
    <property type="match status" value="1"/>
</dbReference>
<protein>
    <submittedName>
        <fullName evidence="11">SWI/SNF complex subunit SWI3C</fullName>
    </submittedName>
</protein>
<keyword evidence="5" id="KW-0539">Nucleus</keyword>
<keyword evidence="4" id="KW-0804">Transcription</keyword>
<evidence type="ECO:0000256" key="4">
    <source>
        <dbReference type="ARBA" id="ARBA00023163"/>
    </source>
</evidence>
<feature type="non-terminal residue" evidence="11">
    <location>
        <position position="1"/>
    </location>
</feature>
<dbReference type="PROSITE" id="PS51293">
    <property type="entry name" value="SANT"/>
    <property type="match status" value="1"/>
</dbReference>
<keyword evidence="3" id="KW-0238">DNA-binding</keyword>
<comment type="caution">
    <text evidence="11">The sequence shown here is derived from an EMBL/GenBank/DDBJ whole genome shotgun (WGS) entry which is preliminary data.</text>
</comment>
<keyword evidence="12" id="KW-1185">Reference proteome</keyword>
<name>A0A371FDH7_MUCPR</name>
<dbReference type="InterPro" id="IPR001005">
    <property type="entry name" value="SANT/Myb"/>
</dbReference>
<dbReference type="PROSITE" id="PS50934">
    <property type="entry name" value="SWIRM"/>
    <property type="match status" value="1"/>
</dbReference>
<dbReference type="PANTHER" id="PTHR12802">
    <property type="entry name" value="SWI/SNF COMPLEX-RELATED"/>
    <property type="match status" value="1"/>
</dbReference>
<dbReference type="EMBL" id="QJKJ01009537">
    <property type="protein sequence ID" value="RDX76336.1"/>
    <property type="molecule type" value="Genomic_DNA"/>
</dbReference>
<reference evidence="11" key="1">
    <citation type="submission" date="2018-05" db="EMBL/GenBank/DDBJ databases">
        <title>Draft genome of Mucuna pruriens seed.</title>
        <authorList>
            <person name="Nnadi N.E."/>
            <person name="Vos R."/>
            <person name="Hasami M.H."/>
            <person name="Devisetty U.K."/>
            <person name="Aguiy J.C."/>
        </authorList>
    </citation>
    <scope>NUCLEOTIDE SEQUENCE [LARGE SCALE GENOMIC DNA]</scope>
    <source>
        <strain evidence="11">JCA_2017</strain>
    </source>
</reference>
<evidence type="ECO:0000256" key="6">
    <source>
        <dbReference type="SAM" id="Coils"/>
    </source>
</evidence>
<evidence type="ECO:0000313" key="12">
    <source>
        <dbReference type="Proteomes" id="UP000257109"/>
    </source>
</evidence>
<dbReference type="CDD" id="cd00167">
    <property type="entry name" value="SANT"/>
    <property type="match status" value="1"/>
</dbReference>
<dbReference type="SMART" id="SM00717">
    <property type="entry name" value="SANT"/>
    <property type="match status" value="1"/>
</dbReference>
<feature type="coiled-coil region" evidence="6">
    <location>
        <begin position="621"/>
        <end position="648"/>
    </location>
</feature>
<evidence type="ECO:0000259" key="8">
    <source>
        <dbReference type="PROSITE" id="PS50090"/>
    </source>
</evidence>
<sequence>MPPSPSFPSETRTKWRKKRKRESHKRHNNDDDEEDNEPDDDDSDDQFRSPNLQFAANRNPRVEIELVSLDGLQISHFPPAIKRAVTRSHSAVAAIAALESGDGRGQSQHHVPLLENVSHGQLQASSAVSADCLAGGPSLVVAPPPILKGSGVVKRFGSRVLVVPMHSDWFSPATVHRLERQTVPHFFSGKSPDHTPEKYIECRNYIVARYMEDLGKRITVSSFQGLSVGVGNEDLTRIVRFLDHWGIINYCAQGPSHEYSDNETCLKEETSGAICVPSVALRSIDSLIKFDMPKCKFKADDIYSSSTMHNTDVSDLDDRIREHLCENHCHYCSRSLPVVYYQSQKEWHLMLQVDILLCTDCFHDGRFVAGHSSIDFIRVDSTTDYCDLDGDSWTDQETLLLLEAVEVYNENWNEIAEHVGTKSKAQCILHFLRLPVEDGKLENVNISSLSLSSNVKNQDDSGRLHCCSNGDTTGPVHYSRDSDGRLPFANSGNPVMALVAFLASAVGPRVAATCAHAALAALSENNSGSTSHIEALENDNRTNSESIHSRDGGHHGEVANSNQKNEDKTKLRGSLAQNEGGSTLLSAEKVKVAAKAGLSAAAMKAKLFADHEEREIQRLCANIVNNKLKRLELKLKQFAEIETQLMKECEQVEKVRQRFASERSHVVSTRLGNGGTTHPMNVAGVGPSMVNNNSNSRQQMVSASSSQPSISGYGNCQPVHPHMSFVPRPSMFGLGQRLPLSMIQQSQAASSNPMFSGPGNVQPTSNHSLSRPVSRTNSGLGNSDPHVTGAGCKL</sequence>
<feature type="compositionally biased region" description="Acidic residues" evidence="7">
    <location>
        <begin position="30"/>
        <end position="44"/>
    </location>
</feature>
<evidence type="ECO:0000259" key="9">
    <source>
        <dbReference type="PROSITE" id="PS50934"/>
    </source>
</evidence>
<feature type="region of interest" description="Disordered" evidence="7">
    <location>
        <begin position="743"/>
        <end position="794"/>
    </location>
</feature>
<dbReference type="PROSITE" id="PS50090">
    <property type="entry name" value="MYB_LIKE"/>
    <property type="match status" value="1"/>
</dbReference>
<dbReference type="Pfam" id="PF04433">
    <property type="entry name" value="SWIRM"/>
    <property type="match status" value="1"/>
</dbReference>
<feature type="region of interest" description="Disordered" evidence="7">
    <location>
        <begin position="538"/>
        <end position="571"/>
    </location>
</feature>
<feature type="domain" description="SANT" evidence="10">
    <location>
        <begin position="388"/>
        <end position="439"/>
    </location>
</feature>
<dbReference type="SUPFAM" id="SSF46689">
    <property type="entry name" value="Homeodomain-like"/>
    <property type="match status" value="2"/>
</dbReference>